<gene>
    <name evidence="8" type="ORF">FHL15_006992</name>
</gene>
<feature type="transmembrane region" description="Helical" evidence="6">
    <location>
        <begin position="43"/>
        <end position="68"/>
    </location>
</feature>
<feature type="transmembrane region" description="Helical" evidence="6">
    <location>
        <begin position="124"/>
        <end position="145"/>
    </location>
</feature>
<accession>A0A553HW07</accession>
<feature type="domain" description="Rhodopsin" evidence="7">
    <location>
        <begin position="27"/>
        <end position="270"/>
    </location>
</feature>
<comment type="similarity">
    <text evidence="5">Belongs to the SAT4 family.</text>
</comment>
<evidence type="ECO:0000313" key="9">
    <source>
        <dbReference type="Proteomes" id="UP000319160"/>
    </source>
</evidence>
<dbReference type="STRING" id="2512241.A0A553HW07"/>
<evidence type="ECO:0000256" key="2">
    <source>
        <dbReference type="ARBA" id="ARBA00022692"/>
    </source>
</evidence>
<dbReference type="PANTHER" id="PTHR33048">
    <property type="entry name" value="PTH11-LIKE INTEGRAL MEMBRANE PROTEIN (AFU_ORTHOLOGUE AFUA_5G11245)"/>
    <property type="match status" value="1"/>
</dbReference>
<dbReference type="Pfam" id="PF20684">
    <property type="entry name" value="Fung_rhodopsin"/>
    <property type="match status" value="1"/>
</dbReference>
<keyword evidence="9" id="KW-1185">Reference proteome</keyword>
<evidence type="ECO:0000313" key="8">
    <source>
        <dbReference type="EMBL" id="TRX92125.1"/>
    </source>
</evidence>
<comment type="subcellular location">
    <subcellularLocation>
        <location evidence="1">Membrane</location>
        <topology evidence="1">Multi-pass membrane protein</topology>
    </subcellularLocation>
</comment>
<reference evidence="9" key="1">
    <citation type="submission" date="2019-06" db="EMBL/GenBank/DDBJ databases">
        <title>Draft genome sequence of the griseofulvin-producing fungus Xylaria cubensis strain G536.</title>
        <authorList>
            <person name="Mead M.E."/>
            <person name="Raja H.A."/>
            <person name="Steenwyk J.L."/>
            <person name="Knowles S.L."/>
            <person name="Oberlies N.H."/>
            <person name="Rokas A."/>
        </authorList>
    </citation>
    <scope>NUCLEOTIDE SEQUENCE [LARGE SCALE GENOMIC DNA]</scope>
    <source>
        <strain evidence="9">G536</strain>
    </source>
</reference>
<feature type="transmembrane region" description="Helical" evidence="6">
    <location>
        <begin position="173"/>
        <end position="195"/>
    </location>
</feature>
<protein>
    <recommendedName>
        <fullName evidence="7">Rhodopsin domain-containing protein</fullName>
    </recommendedName>
</protein>
<name>A0A553HW07_9PEZI</name>
<evidence type="ECO:0000256" key="5">
    <source>
        <dbReference type="ARBA" id="ARBA00038359"/>
    </source>
</evidence>
<dbReference type="PANTHER" id="PTHR33048:SF146">
    <property type="entry name" value="INTEGRAL MEMBRANE PROTEIN"/>
    <property type="match status" value="1"/>
</dbReference>
<feature type="transmembrane region" description="Helical" evidence="6">
    <location>
        <begin position="88"/>
        <end position="112"/>
    </location>
</feature>
<organism evidence="8 9">
    <name type="scientific">Xylaria flabelliformis</name>
    <dbReference type="NCBI Taxonomy" id="2512241"/>
    <lineage>
        <taxon>Eukaryota</taxon>
        <taxon>Fungi</taxon>
        <taxon>Dikarya</taxon>
        <taxon>Ascomycota</taxon>
        <taxon>Pezizomycotina</taxon>
        <taxon>Sordariomycetes</taxon>
        <taxon>Xylariomycetidae</taxon>
        <taxon>Xylariales</taxon>
        <taxon>Xylariaceae</taxon>
        <taxon>Xylaria</taxon>
    </lineage>
</organism>
<proteinExistence type="inferred from homology"/>
<dbReference type="InterPro" id="IPR052337">
    <property type="entry name" value="SAT4-like"/>
</dbReference>
<comment type="caution">
    <text evidence="8">The sequence shown here is derived from an EMBL/GenBank/DDBJ whole genome shotgun (WGS) entry which is preliminary data.</text>
</comment>
<dbReference type="EMBL" id="VFLP01000039">
    <property type="protein sequence ID" value="TRX92125.1"/>
    <property type="molecule type" value="Genomic_DNA"/>
</dbReference>
<dbReference type="AlphaFoldDB" id="A0A553HW07"/>
<evidence type="ECO:0000256" key="1">
    <source>
        <dbReference type="ARBA" id="ARBA00004141"/>
    </source>
</evidence>
<sequence>MAVENLGPAVISIAWVFGALSVGVVGARFYVRLRIVNKLTLDDYLIVIALILGLLNNVFLSVATFWGLGQHIEALQSKPINIMHTIKYVYLCEAFAILSPGFGRISYGFLLLSLLPPTKRRRRFLWTILGIQFVVDVGGIIISFIQCRPINGFWDKRIEADCWPPYYQEYTGYVQGSVGSAVDLILAVFPASLFWNLHMEWRQKASLSVLMGLGIFGMVASIVKTIELRAITQTDDLTYAMAVLGIWWTIEAYLVLIAVSIPTLRPIMKRVKGPTERSDASWKGVNIYASKNKSGFAKHSETYGQFKRLHDTVILADITGKGSPPRVGHIGMETRAHIGDEESQHYDGDGIRKNVDVSVTYDNPF</sequence>
<feature type="transmembrane region" description="Helical" evidence="6">
    <location>
        <begin position="6"/>
        <end position="31"/>
    </location>
</feature>
<keyword evidence="2 6" id="KW-0812">Transmembrane</keyword>
<dbReference type="GO" id="GO:0016020">
    <property type="term" value="C:membrane"/>
    <property type="evidence" value="ECO:0007669"/>
    <property type="project" value="UniProtKB-SubCell"/>
</dbReference>
<dbReference type="InterPro" id="IPR049326">
    <property type="entry name" value="Rhodopsin_dom_fungi"/>
</dbReference>
<evidence type="ECO:0000256" key="6">
    <source>
        <dbReference type="SAM" id="Phobius"/>
    </source>
</evidence>
<evidence type="ECO:0000256" key="3">
    <source>
        <dbReference type="ARBA" id="ARBA00022989"/>
    </source>
</evidence>
<dbReference type="OrthoDB" id="3923077at2759"/>
<dbReference type="Proteomes" id="UP000319160">
    <property type="component" value="Unassembled WGS sequence"/>
</dbReference>
<evidence type="ECO:0000256" key="4">
    <source>
        <dbReference type="ARBA" id="ARBA00023136"/>
    </source>
</evidence>
<keyword evidence="3 6" id="KW-1133">Transmembrane helix</keyword>
<evidence type="ECO:0000259" key="7">
    <source>
        <dbReference type="Pfam" id="PF20684"/>
    </source>
</evidence>
<keyword evidence="4 6" id="KW-0472">Membrane</keyword>
<feature type="transmembrane region" description="Helical" evidence="6">
    <location>
        <begin position="207"/>
        <end position="226"/>
    </location>
</feature>
<feature type="transmembrane region" description="Helical" evidence="6">
    <location>
        <begin position="238"/>
        <end position="261"/>
    </location>
</feature>